<protein>
    <submittedName>
        <fullName evidence="1">Uncharacterized protein</fullName>
    </submittedName>
</protein>
<dbReference type="KEGG" id="sfol:H3H32_03315"/>
<proteinExistence type="predicted"/>
<reference evidence="1 2" key="1">
    <citation type="submission" date="2020-07" db="EMBL/GenBank/DDBJ databases">
        <title>Spirosoma foliorum sp. nov., isolated from the leaves on the Nejang mountain Korea, Republic of.</title>
        <authorList>
            <person name="Ho H."/>
            <person name="Lee Y.-J."/>
            <person name="Nurcahyanto D.-A."/>
            <person name="Kim S.-G."/>
        </authorList>
    </citation>
    <scope>NUCLEOTIDE SEQUENCE [LARGE SCALE GENOMIC DNA]</scope>
    <source>
        <strain evidence="1 2">PL0136</strain>
    </source>
</reference>
<sequence length="78" mass="8999">MQSQLVIQVGKLKGPFRGFRTQFNRFTFSNGVSWLQNEPKYLYYYANNPRARVIYEAGVYILEVDGTSETVQVIQDAS</sequence>
<accession>A0A7G5GYQ8</accession>
<dbReference type="Proteomes" id="UP000515369">
    <property type="component" value="Chromosome"/>
</dbReference>
<dbReference type="AlphaFoldDB" id="A0A7G5GYQ8"/>
<evidence type="ECO:0000313" key="1">
    <source>
        <dbReference type="EMBL" id="QMW04000.1"/>
    </source>
</evidence>
<organism evidence="1 2">
    <name type="scientific">Spirosoma foliorum</name>
    <dbReference type="NCBI Taxonomy" id="2710596"/>
    <lineage>
        <taxon>Bacteria</taxon>
        <taxon>Pseudomonadati</taxon>
        <taxon>Bacteroidota</taxon>
        <taxon>Cytophagia</taxon>
        <taxon>Cytophagales</taxon>
        <taxon>Cytophagaceae</taxon>
        <taxon>Spirosoma</taxon>
    </lineage>
</organism>
<keyword evidence="2" id="KW-1185">Reference proteome</keyword>
<gene>
    <name evidence="1" type="ORF">H3H32_03315</name>
</gene>
<dbReference type="EMBL" id="CP059732">
    <property type="protein sequence ID" value="QMW04000.1"/>
    <property type="molecule type" value="Genomic_DNA"/>
</dbReference>
<evidence type="ECO:0000313" key="2">
    <source>
        <dbReference type="Proteomes" id="UP000515369"/>
    </source>
</evidence>
<name>A0A7G5GYQ8_9BACT</name>
<dbReference type="RefSeq" id="WP_182461256.1">
    <property type="nucleotide sequence ID" value="NZ_CP059732.1"/>
</dbReference>